<feature type="coiled-coil region" evidence="1">
    <location>
        <begin position="340"/>
        <end position="370"/>
    </location>
</feature>
<name>A0A6L2NS87_TANCI</name>
<protein>
    <submittedName>
        <fullName evidence="3">Uncharacterized protein</fullName>
    </submittedName>
</protein>
<feature type="region of interest" description="Disordered" evidence="2">
    <location>
        <begin position="160"/>
        <end position="179"/>
    </location>
</feature>
<organism evidence="3">
    <name type="scientific">Tanacetum cinerariifolium</name>
    <name type="common">Dalmatian daisy</name>
    <name type="synonym">Chrysanthemum cinerariifolium</name>
    <dbReference type="NCBI Taxonomy" id="118510"/>
    <lineage>
        <taxon>Eukaryota</taxon>
        <taxon>Viridiplantae</taxon>
        <taxon>Streptophyta</taxon>
        <taxon>Embryophyta</taxon>
        <taxon>Tracheophyta</taxon>
        <taxon>Spermatophyta</taxon>
        <taxon>Magnoliopsida</taxon>
        <taxon>eudicotyledons</taxon>
        <taxon>Gunneridae</taxon>
        <taxon>Pentapetalae</taxon>
        <taxon>asterids</taxon>
        <taxon>campanulids</taxon>
        <taxon>Asterales</taxon>
        <taxon>Asteraceae</taxon>
        <taxon>Asteroideae</taxon>
        <taxon>Anthemideae</taxon>
        <taxon>Anthemidinae</taxon>
        <taxon>Tanacetum</taxon>
    </lineage>
</organism>
<evidence type="ECO:0000256" key="1">
    <source>
        <dbReference type="SAM" id="Coils"/>
    </source>
</evidence>
<evidence type="ECO:0000256" key="2">
    <source>
        <dbReference type="SAM" id="MobiDB-lite"/>
    </source>
</evidence>
<reference evidence="3" key="1">
    <citation type="journal article" date="2019" name="Sci. Rep.">
        <title>Draft genome of Tanacetum cinerariifolium, the natural source of mosquito coil.</title>
        <authorList>
            <person name="Yamashiro T."/>
            <person name="Shiraishi A."/>
            <person name="Satake H."/>
            <person name="Nakayama K."/>
        </authorList>
    </citation>
    <scope>NUCLEOTIDE SEQUENCE</scope>
</reference>
<dbReference type="AlphaFoldDB" id="A0A6L2NS87"/>
<keyword evidence="1" id="KW-0175">Coiled coil</keyword>
<sequence>MATLQFADTHNMVAFLSKPTKSDGFEQIVDFLNAHPIRYALTVNPTIYISCIKQFLTTALAKTINGEAQLHAKVDDKKIIVIESSIKRDLRLADEEGIDCLPNCTIFKQIAMMGKPTRNDTQVPQPSGPIESIADEAVHEELGERLVRDATIASCLEAEHDNEQTKTTQKKEIASQHDKIASLKRRVKKLEKRNRSRTHRLKRLYKVSLMARVESSDNEERLGEDASKQGRMINVIDVDGKITLVSVHDEVVSNDANKEMFDVDVLGCEEVFVAGQNENVVEEVVNAAQVSTATTTVTITTKEITLAQALKALKTLKPKMKGIIFQEPEEPVKPKKKDQIRLDKEAAKKLQAEFDEEERLVREKAKKEERANIALIEEWDDIQAKIDDDHQAEEKRNKPPTKTQQRNIMCTYLKNMEGYTLKDLKLREFDSIKEMFDRAFKRVNTFEDFRTELVKEKEKRAGEKLVQEITKKQKVEDDKEKVELKQLMETIPDEEEVAIDVIPLAVKSPRIVDWKIHKEGKKSYYQIVGADEKSQMYMIFSQMLKSFDREDLEDLYKLVKSRYGSTRAVESMDYLLWSDMKIMFKPHVEDEVWKLQKGYKVLEWKLYDFCGVHSLMMQSMQIYMLVEKKHPFTPPTLSLMQEKKLIIDYESKIAYQLLKLIKKQLKN</sequence>
<evidence type="ECO:0000313" key="3">
    <source>
        <dbReference type="EMBL" id="GEU88467.1"/>
    </source>
</evidence>
<dbReference type="EMBL" id="BKCJ010009757">
    <property type="protein sequence ID" value="GEU88467.1"/>
    <property type="molecule type" value="Genomic_DNA"/>
</dbReference>
<gene>
    <name evidence="3" type="ORF">Tci_060445</name>
</gene>
<accession>A0A6L2NS87</accession>
<comment type="caution">
    <text evidence="3">The sequence shown here is derived from an EMBL/GenBank/DDBJ whole genome shotgun (WGS) entry which is preliminary data.</text>
</comment>
<proteinExistence type="predicted"/>